<dbReference type="InterPro" id="IPR029063">
    <property type="entry name" value="SAM-dependent_MTases_sf"/>
</dbReference>
<name>A0A0W0U7J9_9GAMM</name>
<keyword evidence="2" id="KW-1185">Reference proteome</keyword>
<keyword evidence="1" id="KW-0808">Transferase</keyword>
<dbReference type="EMBL" id="LNYC01000007">
    <property type="protein sequence ID" value="KTD04004.1"/>
    <property type="molecule type" value="Genomic_DNA"/>
</dbReference>
<comment type="caution">
    <text evidence="1">The sequence shown here is derived from an EMBL/GenBank/DDBJ whole genome shotgun (WGS) entry which is preliminary data.</text>
</comment>
<dbReference type="STRING" id="45065.Lgee_0382"/>
<gene>
    <name evidence="1" type="ORF">Lgee_0382</name>
</gene>
<sequence length="243" mass="28367">MMYGELCTQFYDADKEFAQSNELQLYQDLFGKNDVLFEPMCGSGRLLIPLMQLGYTVHGLDNSPSMLASCRHRAEKLNLIPILTEGTLEDFSNNTKFNGIVIPLGSYQLFYPREHAYKALQIFHNLLFPGGKLVMDLFIPWEAMFENAELDTSARKVQLHQGEIIEIYNETSANKFEQHLLSKTQYKKYSNDTCLLEENEQMDILWYYPFEMRLMLEKYDFKNIKFVTRYLNGGDHLTFIAEV</sequence>
<protein>
    <submittedName>
        <fullName evidence="1">Methyltransferase, ubiE/COQ5 family</fullName>
    </submittedName>
</protein>
<dbReference type="GO" id="GO:0032259">
    <property type="term" value="P:methylation"/>
    <property type="evidence" value="ECO:0007669"/>
    <property type="project" value="UniProtKB-KW"/>
</dbReference>
<dbReference type="CDD" id="cd02440">
    <property type="entry name" value="AdoMet_MTases"/>
    <property type="match status" value="1"/>
</dbReference>
<accession>A0A0W0U7J9</accession>
<dbReference type="Pfam" id="PF13649">
    <property type="entry name" value="Methyltransf_25"/>
    <property type="match status" value="1"/>
</dbReference>
<dbReference type="Proteomes" id="UP000054785">
    <property type="component" value="Unassembled WGS sequence"/>
</dbReference>
<dbReference type="AlphaFoldDB" id="A0A0W0U7J9"/>
<dbReference type="InterPro" id="IPR041698">
    <property type="entry name" value="Methyltransf_25"/>
</dbReference>
<dbReference type="RefSeq" id="WP_028386419.1">
    <property type="nucleotide sequence ID" value="NZ_CAAAHN010000016.1"/>
</dbReference>
<evidence type="ECO:0000313" key="2">
    <source>
        <dbReference type="Proteomes" id="UP000054785"/>
    </source>
</evidence>
<organism evidence="1 2">
    <name type="scientific">Legionella geestiana</name>
    <dbReference type="NCBI Taxonomy" id="45065"/>
    <lineage>
        <taxon>Bacteria</taxon>
        <taxon>Pseudomonadati</taxon>
        <taxon>Pseudomonadota</taxon>
        <taxon>Gammaproteobacteria</taxon>
        <taxon>Legionellales</taxon>
        <taxon>Legionellaceae</taxon>
        <taxon>Legionella</taxon>
    </lineage>
</organism>
<dbReference type="SUPFAM" id="SSF53335">
    <property type="entry name" value="S-adenosyl-L-methionine-dependent methyltransferases"/>
    <property type="match status" value="1"/>
</dbReference>
<keyword evidence="1" id="KW-0489">Methyltransferase</keyword>
<dbReference type="Gene3D" id="3.40.50.150">
    <property type="entry name" value="Vaccinia Virus protein VP39"/>
    <property type="match status" value="1"/>
</dbReference>
<dbReference type="OrthoDB" id="9804312at2"/>
<dbReference type="Gene3D" id="2.20.25.110">
    <property type="entry name" value="S-adenosyl-L-methionine-dependent methyltransferases"/>
    <property type="match status" value="1"/>
</dbReference>
<dbReference type="GO" id="GO:0008168">
    <property type="term" value="F:methyltransferase activity"/>
    <property type="evidence" value="ECO:0007669"/>
    <property type="project" value="UniProtKB-KW"/>
</dbReference>
<proteinExistence type="predicted"/>
<evidence type="ECO:0000313" key="1">
    <source>
        <dbReference type="EMBL" id="KTD04004.1"/>
    </source>
</evidence>
<reference evidence="1 2" key="1">
    <citation type="submission" date="2015-11" db="EMBL/GenBank/DDBJ databases">
        <title>Genomic analysis of 38 Legionella species identifies large and diverse effector repertoires.</title>
        <authorList>
            <person name="Burstein D."/>
            <person name="Amaro F."/>
            <person name="Zusman T."/>
            <person name="Lifshitz Z."/>
            <person name="Cohen O."/>
            <person name="Gilbert J.A."/>
            <person name="Pupko T."/>
            <person name="Shuman H.A."/>
            <person name="Segal G."/>
        </authorList>
    </citation>
    <scope>NUCLEOTIDE SEQUENCE [LARGE SCALE GENOMIC DNA]</scope>
    <source>
        <strain evidence="1 2">ATCC 49504</strain>
    </source>
</reference>
<dbReference type="PATRIC" id="fig|45065.4.peg.402"/>